<dbReference type="PANTHER" id="PTHR23522:SF10">
    <property type="entry name" value="3-PHENYLPROPIONIC ACID TRANSPORTER-RELATED"/>
    <property type="match status" value="1"/>
</dbReference>
<evidence type="ECO:0000256" key="7">
    <source>
        <dbReference type="ARBA" id="ARBA00023136"/>
    </source>
</evidence>
<evidence type="ECO:0000256" key="2">
    <source>
        <dbReference type="ARBA" id="ARBA00022448"/>
    </source>
</evidence>
<comment type="subcellular location">
    <subcellularLocation>
        <location evidence="1">Cell inner membrane</location>
        <topology evidence="1">Multi-pass membrane protein</topology>
    </subcellularLocation>
</comment>
<dbReference type="Pfam" id="PF12832">
    <property type="entry name" value="MFS_1_like"/>
    <property type="match status" value="1"/>
</dbReference>
<evidence type="ECO:0000256" key="6">
    <source>
        <dbReference type="ARBA" id="ARBA00022989"/>
    </source>
</evidence>
<feature type="transmembrane region" description="Helical" evidence="8">
    <location>
        <begin position="274"/>
        <end position="296"/>
    </location>
</feature>
<evidence type="ECO:0000256" key="1">
    <source>
        <dbReference type="ARBA" id="ARBA00004429"/>
    </source>
</evidence>
<keyword evidence="6 8" id="KW-1133">Transmembrane helix</keyword>
<dbReference type="eggNOG" id="COG2814">
    <property type="taxonomic scope" value="Bacteria"/>
</dbReference>
<dbReference type="SUPFAM" id="SSF103473">
    <property type="entry name" value="MFS general substrate transporter"/>
    <property type="match status" value="1"/>
</dbReference>
<evidence type="ECO:0000313" key="10">
    <source>
        <dbReference type="EMBL" id="EER67675.1"/>
    </source>
</evidence>
<sequence>MSSKTWLSTNYFLQFLVTGTFLPFWMVYLTSVKNLSVLEASSIFSMLFIARVISGIFLSPYLIKKYNIDITLKLSVGIGLILAVSYGFTNEKIVLGLITFLFGMIYFMVSPLVEGLASLFLREENIDYGKARTYGSLGFTVIGIIIGGILSYVGNEALYYILIFLVALYLVFMFLPQPKLVKNLSFEEPKTNKEKESLYSWVLKDRNAILLIITVFLYQLSHTAYNNYNALYLESMNISAKWLSGVILNVSVIAEIIFFIFSKRLVKRIKPKNLMIFAGVCAIIRWGALAMFHNIYVFTIMQTFHAITFAVAHIAFILILNKDYNNKEIIDMQNLYTAICFQLSMAVGLYIMGALWDISTSYVFYASAIIAAIGTLVAMRLKETR</sequence>
<keyword evidence="2" id="KW-0813">Transport</keyword>
<feature type="transmembrane region" description="Helical" evidence="8">
    <location>
        <begin position="302"/>
        <end position="321"/>
    </location>
</feature>
<accession>C5NYZ1</accession>
<dbReference type="Proteomes" id="UP000006004">
    <property type="component" value="Unassembled WGS sequence"/>
</dbReference>
<feature type="transmembrane region" description="Helical" evidence="8">
    <location>
        <begin position="333"/>
        <end position="356"/>
    </location>
</feature>
<organism evidence="10 11">
    <name type="scientific">Gemella haemolysans ATCC 10379</name>
    <dbReference type="NCBI Taxonomy" id="546270"/>
    <lineage>
        <taxon>Bacteria</taxon>
        <taxon>Bacillati</taxon>
        <taxon>Bacillota</taxon>
        <taxon>Bacilli</taxon>
        <taxon>Bacillales</taxon>
        <taxon>Gemellaceae</taxon>
        <taxon>Gemella</taxon>
    </lineage>
</organism>
<evidence type="ECO:0000256" key="4">
    <source>
        <dbReference type="ARBA" id="ARBA00022519"/>
    </source>
</evidence>
<feature type="transmembrane region" description="Helical" evidence="8">
    <location>
        <begin position="133"/>
        <end position="152"/>
    </location>
</feature>
<dbReference type="GeneID" id="93287715"/>
<dbReference type="Gene3D" id="1.20.1250.20">
    <property type="entry name" value="MFS general substrate transporter like domains"/>
    <property type="match status" value="2"/>
</dbReference>
<reference evidence="10" key="1">
    <citation type="submission" date="2009-01" db="EMBL/GenBank/DDBJ databases">
        <authorList>
            <person name="Fulton L."/>
            <person name="Clifton S."/>
            <person name="Chinwalla A.T."/>
            <person name="Mitreva M."/>
            <person name="Sodergren E."/>
            <person name="Weinstock G."/>
            <person name="Clifton S."/>
            <person name="Dooling D.J."/>
            <person name="Fulton B."/>
            <person name="Minx P."/>
            <person name="Pepin K.H."/>
            <person name="Johnson M."/>
            <person name="Bhonagiri V."/>
            <person name="Nash W.E."/>
            <person name="Mardis E.R."/>
            <person name="Wilson R.K."/>
        </authorList>
    </citation>
    <scope>NUCLEOTIDE SEQUENCE [LARGE SCALE GENOMIC DNA]</scope>
    <source>
        <strain evidence="10">ATCC 10379</strain>
    </source>
</reference>
<protein>
    <submittedName>
        <fullName evidence="10">Transporter, major facilitator family protein</fullName>
    </submittedName>
</protein>
<keyword evidence="11" id="KW-1185">Reference proteome</keyword>
<name>C5NYZ1_9BACL</name>
<proteinExistence type="predicted"/>
<evidence type="ECO:0000256" key="5">
    <source>
        <dbReference type="ARBA" id="ARBA00022692"/>
    </source>
</evidence>
<feature type="transmembrane region" description="Helical" evidence="8">
    <location>
        <begin position="94"/>
        <end position="121"/>
    </location>
</feature>
<dbReference type="OrthoDB" id="9150135at2"/>
<comment type="caution">
    <text evidence="10">The sequence shown here is derived from an EMBL/GenBank/DDBJ whole genome shotgun (WGS) entry which is preliminary data.</text>
</comment>
<feature type="transmembrane region" description="Helical" evidence="8">
    <location>
        <begin position="158"/>
        <end position="177"/>
    </location>
</feature>
<feature type="domain" description="Major facilitator superfamily associated" evidence="9">
    <location>
        <begin position="5"/>
        <end position="365"/>
    </location>
</feature>
<dbReference type="PANTHER" id="PTHR23522">
    <property type="entry name" value="BLL5896 PROTEIN"/>
    <property type="match status" value="1"/>
</dbReference>
<dbReference type="PIRSF" id="PIRSF004925">
    <property type="entry name" value="HcaT"/>
    <property type="match status" value="1"/>
</dbReference>
<gene>
    <name evidence="10" type="ORF">GEMHA0001_0681</name>
</gene>
<evidence type="ECO:0000259" key="9">
    <source>
        <dbReference type="Pfam" id="PF12832"/>
    </source>
</evidence>
<evidence type="ECO:0000313" key="11">
    <source>
        <dbReference type="Proteomes" id="UP000006004"/>
    </source>
</evidence>
<dbReference type="InterPro" id="IPR036259">
    <property type="entry name" value="MFS_trans_sf"/>
</dbReference>
<feature type="transmembrane region" description="Helical" evidence="8">
    <location>
        <begin position="43"/>
        <end position="63"/>
    </location>
</feature>
<dbReference type="GO" id="GO:0030395">
    <property type="term" value="F:lactose binding"/>
    <property type="evidence" value="ECO:0007669"/>
    <property type="project" value="TreeGrafter"/>
</dbReference>
<feature type="transmembrane region" description="Helical" evidence="8">
    <location>
        <begin position="240"/>
        <end position="262"/>
    </location>
</feature>
<evidence type="ECO:0000256" key="3">
    <source>
        <dbReference type="ARBA" id="ARBA00022475"/>
    </source>
</evidence>
<dbReference type="GO" id="GO:0015528">
    <property type="term" value="F:lactose:proton symporter activity"/>
    <property type="evidence" value="ECO:0007669"/>
    <property type="project" value="TreeGrafter"/>
</dbReference>
<dbReference type="InterPro" id="IPR026032">
    <property type="entry name" value="HcaT-like"/>
</dbReference>
<feature type="transmembrane region" description="Helical" evidence="8">
    <location>
        <begin position="198"/>
        <end position="220"/>
    </location>
</feature>
<reference evidence="10" key="2">
    <citation type="submission" date="2009-06" db="EMBL/GenBank/DDBJ databases">
        <authorList>
            <person name="Sebastian Y."/>
            <person name="Madupu R."/>
            <person name="Durkin A.S."/>
            <person name="Torralba M."/>
            <person name="Methe B."/>
            <person name="Sutton G.G."/>
            <person name="Strausberg R.L."/>
            <person name="Nelson K.E."/>
        </authorList>
    </citation>
    <scope>NUCLEOTIDE SEQUENCE [LARGE SCALE GENOMIC DNA]</scope>
    <source>
        <strain evidence="10">ATCC 10379</strain>
    </source>
</reference>
<evidence type="ECO:0000256" key="8">
    <source>
        <dbReference type="SAM" id="Phobius"/>
    </source>
</evidence>
<dbReference type="InterPro" id="IPR024989">
    <property type="entry name" value="MFS_assoc_dom"/>
</dbReference>
<keyword evidence="4" id="KW-0997">Cell inner membrane</keyword>
<keyword evidence="3" id="KW-1003">Cell membrane</keyword>
<dbReference type="GO" id="GO:0005886">
    <property type="term" value="C:plasma membrane"/>
    <property type="evidence" value="ECO:0007669"/>
    <property type="project" value="UniProtKB-SubCell"/>
</dbReference>
<feature type="transmembrane region" description="Helical" evidence="8">
    <location>
        <begin position="362"/>
        <end position="381"/>
    </location>
</feature>
<dbReference type="AlphaFoldDB" id="C5NYZ1"/>
<keyword evidence="5 8" id="KW-0812">Transmembrane</keyword>
<feature type="transmembrane region" description="Helical" evidence="8">
    <location>
        <begin position="12"/>
        <end position="31"/>
    </location>
</feature>
<dbReference type="RefSeq" id="WP_003145004.1">
    <property type="nucleotide sequence ID" value="NZ_ACDZ02000014.1"/>
</dbReference>
<feature type="transmembrane region" description="Helical" evidence="8">
    <location>
        <begin position="70"/>
        <end position="88"/>
    </location>
</feature>
<keyword evidence="7 8" id="KW-0472">Membrane</keyword>
<dbReference type="EMBL" id="ACDZ02000014">
    <property type="protein sequence ID" value="EER67675.1"/>
    <property type="molecule type" value="Genomic_DNA"/>
</dbReference>